<accession>A0A9D2M7D1</accession>
<dbReference type="Proteomes" id="UP000886803">
    <property type="component" value="Unassembled WGS sequence"/>
</dbReference>
<evidence type="ECO:0000256" key="2">
    <source>
        <dbReference type="ARBA" id="ARBA00023082"/>
    </source>
</evidence>
<evidence type="ECO:0000259" key="6">
    <source>
        <dbReference type="Pfam" id="PF04542"/>
    </source>
</evidence>
<dbReference type="InterPro" id="IPR036388">
    <property type="entry name" value="WH-like_DNA-bd_sf"/>
</dbReference>
<dbReference type="InterPro" id="IPR013325">
    <property type="entry name" value="RNA_pol_sigma_r2"/>
</dbReference>
<evidence type="ECO:0000313" key="9">
    <source>
        <dbReference type="Proteomes" id="UP000886803"/>
    </source>
</evidence>
<dbReference type="Gene3D" id="1.20.120.1810">
    <property type="match status" value="1"/>
</dbReference>
<reference evidence="8" key="2">
    <citation type="submission" date="2021-04" db="EMBL/GenBank/DDBJ databases">
        <authorList>
            <person name="Gilroy R."/>
        </authorList>
    </citation>
    <scope>NUCLEOTIDE SEQUENCE</scope>
    <source>
        <strain evidence="8">ChiBcec8-13705</strain>
    </source>
</reference>
<reference evidence="8" key="1">
    <citation type="journal article" date="2021" name="PeerJ">
        <title>Extensive microbial diversity within the chicken gut microbiome revealed by metagenomics and culture.</title>
        <authorList>
            <person name="Gilroy R."/>
            <person name="Ravi A."/>
            <person name="Getino M."/>
            <person name="Pursley I."/>
            <person name="Horton D.L."/>
            <person name="Alikhan N.F."/>
            <person name="Baker D."/>
            <person name="Gharbi K."/>
            <person name="Hall N."/>
            <person name="Watson M."/>
            <person name="Adriaenssens E.M."/>
            <person name="Foster-Nyarko E."/>
            <person name="Jarju S."/>
            <person name="Secka A."/>
            <person name="Antonio M."/>
            <person name="Oren A."/>
            <person name="Chaudhuri R.R."/>
            <person name="La Ragione R."/>
            <person name="Hildebrand F."/>
            <person name="Pallen M.J."/>
        </authorList>
    </citation>
    <scope>NUCLEOTIDE SEQUENCE</scope>
    <source>
        <strain evidence="8">ChiBcec8-13705</strain>
    </source>
</reference>
<gene>
    <name evidence="8" type="ORF">H9945_05880</name>
</gene>
<dbReference type="AlphaFoldDB" id="A0A9D2M7D1"/>
<dbReference type="Pfam" id="PF04542">
    <property type="entry name" value="Sigma70_r2"/>
    <property type="match status" value="1"/>
</dbReference>
<dbReference type="GO" id="GO:0006352">
    <property type="term" value="P:DNA-templated transcription initiation"/>
    <property type="evidence" value="ECO:0007669"/>
    <property type="project" value="InterPro"/>
</dbReference>
<protein>
    <submittedName>
        <fullName evidence="8">Sigma-70 family RNA polymerase sigma factor</fullName>
    </submittedName>
</protein>
<name>A0A9D2M7D1_9FIRM</name>
<dbReference type="EMBL" id="DWYG01000092">
    <property type="protein sequence ID" value="HJB42014.1"/>
    <property type="molecule type" value="Genomic_DNA"/>
</dbReference>
<dbReference type="PANTHER" id="PTHR30385">
    <property type="entry name" value="SIGMA FACTOR F FLAGELLAR"/>
    <property type="match status" value="1"/>
</dbReference>
<dbReference type="Gene3D" id="1.10.10.10">
    <property type="entry name" value="Winged helix-like DNA-binding domain superfamily/Winged helix DNA-binding domain"/>
    <property type="match status" value="1"/>
</dbReference>
<feature type="domain" description="RNA polymerase sigma factor 70 region 4 type 2" evidence="7">
    <location>
        <begin position="136"/>
        <end position="178"/>
    </location>
</feature>
<dbReference type="SUPFAM" id="SSF88659">
    <property type="entry name" value="Sigma3 and sigma4 domains of RNA polymerase sigma factors"/>
    <property type="match status" value="1"/>
</dbReference>
<dbReference type="GO" id="GO:0003677">
    <property type="term" value="F:DNA binding"/>
    <property type="evidence" value="ECO:0007669"/>
    <property type="project" value="UniProtKB-KW"/>
</dbReference>
<feature type="region of interest" description="Disordered" evidence="5">
    <location>
        <begin position="89"/>
        <end position="111"/>
    </location>
</feature>
<dbReference type="InterPro" id="IPR013324">
    <property type="entry name" value="RNA_pol_sigma_r3/r4-like"/>
</dbReference>
<dbReference type="Pfam" id="PF08281">
    <property type="entry name" value="Sigma70_r4_2"/>
    <property type="match status" value="1"/>
</dbReference>
<evidence type="ECO:0000256" key="4">
    <source>
        <dbReference type="ARBA" id="ARBA00023163"/>
    </source>
</evidence>
<proteinExistence type="predicted"/>
<keyword evidence="2" id="KW-0731">Sigma factor</keyword>
<sequence>MQPIQEELLRGAQAGQEAAIAALIARLMPVIRKGARDNRAPGLEFEDAVQEGLIGLFGAVRSYQAEKGPFVPYAVACIVHAQQDARRAATRQKHAPLNDSVPLTEGEPAPGLPDPVEQAIANETCARVFERIDTLLSPLERAALLASLEGRTAAQTARALHRAPKTVENALARARRKLRDAR</sequence>
<feature type="domain" description="RNA polymerase sigma-70 region 2" evidence="6">
    <location>
        <begin position="23"/>
        <end position="91"/>
    </location>
</feature>
<evidence type="ECO:0000313" key="8">
    <source>
        <dbReference type="EMBL" id="HJB42014.1"/>
    </source>
</evidence>
<keyword evidence="3" id="KW-0238">DNA-binding</keyword>
<evidence type="ECO:0000256" key="3">
    <source>
        <dbReference type="ARBA" id="ARBA00023125"/>
    </source>
</evidence>
<dbReference type="InterPro" id="IPR007627">
    <property type="entry name" value="RNA_pol_sigma70_r2"/>
</dbReference>
<evidence type="ECO:0000256" key="5">
    <source>
        <dbReference type="SAM" id="MobiDB-lite"/>
    </source>
</evidence>
<keyword evidence="4" id="KW-0804">Transcription</keyword>
<keyword evidence="1" id="KW-0805">Transcription regulation</keyword>
<comment type="caution">
    <text evidence="8">The sequence shown here is derived from an EMBL/GenBank/DDBJ whole genome shotgun (WGS) entry which is preliminary data.</text>
</comment>
<dbReference type="InterPro" id="IPR014284">
    <property type="entry name" value="RNA_pol_sigma-70_dom"/>
</dbReference>
<organism evidence="8 9">
    <name type="scientific">Candidatus Gemmiger avicola</name>
    <dbReference type="NCBI Taxonomy" id="2838605"/>
    <lineage>
        <taxon>Bacteria</taxon>
        <taxon>Bacillati</taxon>
        <taxon>Bacillota</taxon>
        <taxon>Clostridia</taxon>
        <taxon>Eubacteriales</taxon>
        <taxon>Gemmiger</taxon>
    </lineage>
</organism>
<evidence type="ECO:0000259" key="7">
    <source>
        <dbReference type="Pfam" id="PF08281"/>
    </source>
</evidence>
<dbReference type="SUPFAM" id="SSF88946">
    <property type="entry name" value="Sigma2 domain of RNA polymerase sigma factors"/>
    <property type="match status" value="1"/>
</dbReference>
<dbReference type="InterPro" id="IPR013249">
    <property type="entry name" value="RNA_pol_sigma70_r4_t2"/>
</dbReference>
<dbReference type="GO" id="GO:0016987">
    <property type="term" value="F:sigma factor activity"/>
    <property type="evidence" value="ECO:0007669"/>
    <property type="project" value="UniProtKB-KW"/>
</dbReference>
<dbReference type="NCBIfam" id="TIGR02937">
    <property type="entry name" value="sigma70-ECF"/>
    <property type="match status" value="1"/>
</dbReference>
<evidence type="ECO:0000256" key="1">
    <source>
        <dbReference type="ARBA" id="ARBA00023015"/>
    </source>
</evidence>